<feature type="compositionally biased region" description="Polar residues" evidence="1">
    <location>
        <begin position="179"/>
        <end position="188"/>
    </location>
</feature>
<feature type="region of interest" description="Disordered" evidence="1">
    <location>
        <begin position="70"/>
        <end position="235"/>
    </location>
</feature>
<keyword evidence="3" id="KW-1185">Reference proteome</keyword>
<dbReference type="OrthoDB" id="1924799at2759"/>
<gene>
    <name evidence="2" type="ORF">F0562_001108</name>
</gene>
<accession>A0A5J5C2J6</accession>
<evidence type="ECO:0008006" key="4">
    <source>
        <dbReference type="Google" id="ProtNLM"/>
    </source>
</evidence>
<dbReference type="EMBL" id="CM018031">
    <property type="protein sequence ID" value="KAA8549419.1"/>
    <property type="molecule type" value="Genomic_DNA"/>
</dbReference>
<evidence type="ECO:0000313" key="2">
    <source>
        <dbReference type="EMBL" id="KAA8549419.1"/>
    </source>
</evidence>
<reference evidence="2 3" key="1">
    <citation type="submission" date="2019-09" db="EMBL/GenBank/DDBJ databases">
        <title>A chromosome-level genome assembly of the Chinese tupelo Nyssa sinensis.</title>
        <authorList>
            <person name="Yang X."/>
            <person name="Kang M."/>
            <person name="Yang Y."/>
            <person name="Xiong H."/>
            <person name="Wang M."/>
            <person name="Zhang Z."/>
            <person name="Wang Z."/>
            <person name="Wu H."/>
            <person name="Ma T."/>
            <person name="Liu J."/>
            <person name="Xi Z."/>
        </authorList>
    </citation>
    <scope>NUCLEOTIDE SEQUENCE [LARGE SCALE GENOMIC DNA]</scope>
    <source>
        <strain evidence="2">J267</strain>
        <tissue evidence="2">Leaf</tissue>
    </source>
</reference>
<feature type="compositionally biased region" description="Basic and acidic residues" evidence="1">
    <location>
        <begin position="193"/>
        <end position="203"/>
    </location>
</feature>
<evidence type="ECO:0000256" key="1">
    <source>
        <dbReference type="SAM" id="MobiDB-lite"/>
    </source>
</evidence>
<feature type="compositionally biased region" description="Polar residues" evidence="1">
    <location>
        <begin position="204"/>
        <end position="232"/>
    </location>
</feature>
<organism evidence="2 3">
    <name type="scientific">Nyssa sinensis</name>
    <dbReference type="NCBI Taxonomy" id="561372"/>
    <lineage>
        <taxon>Eukaryota</taxon>
        <taxon>Viridiplantae</taxon>
        <taxon>Streptophyta</taxon>
        <taxon>Embryophyta</taxon>
        <taxon>Tracheophyta</taxon>
        <taxon>Spermatophyta</taxon>
        <taxon>Magnoliopsida</taxon>
        <taxon>eudicotyledons</taxon>
        <taxon>Gunneridae</taxon>
        <taxon>Pentapetalae</taxon>
        <taxon>asterids</taxon>
        <taxon>Cornales</taxon>
        <taxon>Nyssaceae</taxon>
        <taxon>Nyssa</taxon>
    </lineage>
</organism>
<evidence type="ECO:0000313" key="3">
    <source>
        <dbReference type="Proteomes" id="UP000325577"/>
    </source>
</evidence>
<feature type="compositionally biased region" description="Polar residues" evidence="1">
    <location>
        <begin position="130"/>
        <end position="139"/>
    </location>
</feature>
<sequence>MNYVDSWGEFESKQGHHRRVRTSLSFREAPTFIELEDENFFILSFKNGVETGELGSKVKKPSVDFEELKQRKAERCRNKNNRGGNVPDKKNKENQEINKLASDEKPKRRINHKIGNNSKVKDPSDILRPTKNSNENSNAAMRVVKKSKPTNQEGKSDGGRSRRKKKKENVSIAKKVETECNSENSSPVSVLDPKVHTSEEDSRLSGSNLRRTLSAELETSSPCNTDSPTSDDQYQDMKINEGKCHGSRKKDYPNQNYVQMRSEICKMAGGEMMELNWIRDMGKVEGIEDIGTDFGLQILEQLLNELVDQLVTTSHSKF</sequence>
<name>A0A5J5C2J6_9ASTE</name>
<dbReference type="Proteomes" id="UP000325577">
    <property type="component" value="Linkage Group LG0"/>
</dbReference>
<protein>
    <recommendedName>
        <fullName evidence="4">DUF3741 domain-containing protein</fullName>
    </recommendedName>
</protein>
<proteinExistence type="predicted"/>
<dbReference type="PANTHER" id="PTHR35499:SF1">
    <property type="entry name" value="DUF3741 DOMAIN-CONTAINING PROTEIN"/>
    <property type="match status" value="1"/>
</dbReference>
<feature type="compositionally biased region" description="Basic and acidic residues" evidence="1">
    <location>
        <begin position="87"/>
        <end position="106"/>
    </location>
</feature>
<dbReference type="PANTHER" id="PTHR35499">
    <property type="entry name" value="OS05G0128300 PROTEIN"/>
    <property type="match status" value="1"/>
</dbReference>
<dbReference type="AlphaFoldDB" id="A0A5J5C2J6"/>